<organism evidence="2 3">
    <name type="scientific">Oxalicibacterium faecigallinarum</name>
    <dbReference type="NCBI Taxonomy" id="573741"/>
    <lineage>
        <taxon>Bacteria</taxon>
        <taxon>Pseudomonadati</taxon>
        <taxon>Pseudomonadota</taxon>
        <taxon>Betaproteobacteria</taxon>
        <taxon>Burkholderiales</taxon>
        <taxon>Oxalobacteraceae</taxon>
        <taxon>Oxalicibacterium</taxon>
    </lineage>
</organism>
<evidence type="ECO:0000259" key="1">
    <source>
        <dbReference type="Pfam" id="PF22262"/>
    </source>
</evidence>
<dbReference type="EMBL" id="BMDI01000001">
    <property type="protein sequence ID" value="GGI16458.1"/>
    <property type="molecule type" value="Genomic_DNA"/>
</dbReference>
<sequence length="121" mass="13523">MSLADYIKAHLCTPFKWGEHDCVLFAARWALLATGTDHLAGVSPWRDARAAMRMVRRMGGMQALMDARLARVHVNLARDGDIALYRRCLCIVSGAHLVGPNHHGLEFIKRTEAECAWSLHS</sequence>
<dbReference type="RefSeq" id="WP_188379612.1">
    <property type="nucleotide sequence ID" value="NZ_BMDI01000001.1"/>
</dbReference>
<name>A0A8J3AUN4_9BURK</name>
<gene>
    <name evidence="2" type="ORF">GCM10008066_04060</name>
</gene>
<evidence type="ECO:0000313" key="3">
    <source>
        <dbReference type="Proteomes" id="UP000642180"/>
    </source>
</evidence>
<dbReference type="AlphaFoldDB" id="A0A8J3AUN4"/>
<evidence type="ECO:0000313" key="2">
    <source>
        <dbReference type="EMBL" id="GGI16458.1"/>
    </source>
</evidence>
<dbReference type="Pfam" id="PF22262">
    <property type="entry name" value="DUF6950"/>
    <property type="match status" value="1"/>
</dbReference>
<comment type="caution">
    <text evidence="2">The sequence shown here is derived from an EMBL/GenBank/DDBJ whole genome shotgun (WGS) entry which is preliminary data.</text>
</comment>
<feature type="domain" description="DUF6950" evidence="1">
    <location>
        <begin position="3"/>
        <end position="118"/>
    </location>
</feature>
<protein>
    <recommendedName>
        <fullName evidence="1">DUF6950 domain-containing protein</fullName>
    </recommendedName>
</protein>
<accession>A0A8J3AUN4</accession>
<proteinExistence type="predicted"/>
<dbReference type="InterPro" id="IPR053802">
    <property type="entry name" value="DUF6950"/>
</dbReference>
<reference evidence="3" key="1">
    <citation type="journal article" date="2019" name="Int. J. Syst. Evol. Microbiol.">
        <title>The Global Catalogue of Microorganisms (GCM) 10K type strain sequencing project: providing services to taxonomists for standard genome sequencing and annotation.</title>
        <authorList>
            <consortium name="The Broad Institute Genomics Platform"/>
            <consortium name="The Broad Institute Genome Sequencing Center for Infectious Disease"/>
            <person name="Wu L."/>
            <person name="Ma J."/>
        </authorList>
    </citation>
    <scope>NUCLEOTIDE SEQUENCE [LARGE SCALE GENOMIC DNA]</scope>
    <source>
        <strain evidence="3">CCM 2767</strain>
    </source>
</reference>
<dbReference type="Proteomes" id="UP000642180">
    <property type="component" value="Unassembled WGS sequence"/>
</dbReference>
<keyword evidence="3" id="KW-1185">Reference proteome</keyword>